<proteinExistence type="inferred from homology"/>
<protein>
    <submittedName>
        <fullName evidence="4">HlyD family secretion protein</fullName>
    </submittedName>
</protein>
<dbReference type="InterPro" id="IPR050393">
    <property type="entry name" value="MFP_Efflux_Pump"/>
</dbReference>
<gene>
    <name evidence="4" type="ORF">JF535_05440</name>
</gene>
<accession>A0ABS3E4S1</accession>
<dbReference type="InterPro" id="IPR058625">
    <property type="entry name" value="MdtA-like_BSH"/>
</dbReference>
<dbReference type="Pfam" id="PF25917">
    <property type="entry name" value="BSH_RND"/>
    <property type="match status" value="1"/>
</dbReference>
<dbReference type="Gene3D" id="2.40.50.100">
    <property type="match status" value="1"/>
</dbReference>
<evidence type="ECO:0000259" key="2">
    <source>
        <dbReference type="Pfam" id="PF25917"/>
    </source>
</evidence>
<dbReference type="SUPFAM" id="SSF111369">
    <property type="entry name" value="HlyD-like secretion proteins"/>
    <property type="match status" value="1"/>
</dbReference>
<dbReference type="Gene3D" id="2.40.30.170">
    <property type="match status" value="1"/>
</dbReference>
<sequence length="272" mass="29133">MQISRKTILTALVVLVAALAVLLRYQYSRNNPWTRDGQVRAAVIQVTPNVSGQVVNVGVKDNQLVEQGTLLFEIDPRPFEARLEQARANLAGVSAGVDEARASLGEVGDANPSIRAARAALREAQLNVEFTRITAPANGYVTNLNLRVGSHAVANQPALALVDVDSFWIEGFFRETAIAHISPGDRAVVTLMGYPGRPIEGRVESIGWGIAQPDGATGRDLLPQIRPTFEWIRLAQRIPVKIALGELPDGVLLRVGTSASVQVLGGTAPPAE</sequence>
<dbReference type="PANTHER" id="PTHR30367:SF1">
    <property type="entry name" value="MULTIDRUG RESISTANCE PROTEIN MDTN"/>
    <property type="match status" value="1"/>
</dbReference>
<evidence type="ECO:0000259" key="3">
    <source>
        <dbReference type="Pfam" id="PF25963"/>
    </source>
</evidence>
<evidence type="ECO:0000313" key="5">
    <source>
        <dbReference type="Proteomes" id="UP000664293"/>
    </source>
</evidence>
<evidence type="ECO:0000256" key="1">
    <source>
        <dbReference type="ARBA" id="ARBA00009477"/>
    </source>
</evidence>
<dbReference type="RefSeq" id="WP_206999924.1">
    <property type="nucleotide sequence ID" value="NZ_JAEKJR010000001.1"/>
</dbReference>
<name>A0ABS3E4S1_9GAMM</name>
<evidence type="ECO:0000313" key="4">
    <source>
        <dbReference type="EMBL" id="MBN8430296.1"/>
    </source>
</evidence>
<feature type="domain" description="p-hydroxybenzoic acid efflux pump subunit AaeA-like beta-barrel" evidence="3">
    <location>
        <begin position="166"/>
        <end position="263"/>
    </location>
</feature>
<dbReference type="Proteomes" id="UP000664293">
    <property type="component" value="Unassembled WGS sequence"/>
</dbReference>
<dbReference type="EMBL" id="JAEKJR010000001">
    <property type="protein sequence ID" value="MBN8430296.1"/>
    <property type="molecule type" value="Genomic_DNA"/>
</dbReference>
<reference evidence="4 5" key="1">
    <citation type="submission" date="2020-12" db="EMBL/GenBank/DDBJ databases">
        <title>Oil enriched cultivation method for isolating marine PHA-producing bacteria.</title>
        <authorList>
            <person name="Zheng W."/>
            <person name="Yu S."/>
            <person name="Huang Y."/>
        </authorList>
    </citation>
    <scope>NUCLEOTIDE SEQUENCE [LARGE SCALE GENOMIC DNA]</scope>
    <source>
        <strain evidence="4 5">SN0-2</strain>
    </source>
</reference>
<dbReference type="Pfam" id="PF25963">
    <property type="entry name" value="Beta-barrel_AAEA"/>
    <property type="match status" value="1"/>
</dbReference>
<comment type="similarity">
    <text evidence="1">Belongs to the membrane fusion protein (MFP) (TC 8.A.1) family.</text>
</comment>
<comment type="caution">
    <text evidence="4">The sequence shown here is derived from an EMBL/GenBank/DDBJ whole genome shotgun (WGS) entry which is preliminary data.</text>
</comment>
<dbReference type="Gene3D" id="1.10.287.470">
    <property type="entry name" value="Helix hairpin bin"/>
    <property type="match status" value="1"/>
</dbReference>
<dbReference type="PANTHER" id="PTHR30367">
    <property type="entry name" value="P-HYDROXYBENZOIC ACID EFFLUX PUMP SUBUNIT AAEA-RELATED"/>
    <property type="match status" value="1"/>
</dbReference>
<dbReference type="InterPro" id="IPR058634">
    <property type="entry name" value="AaeA-lik-b-barrel"/>
</dbReference>
<feature type="domain" description="Multidrug resistance protein MdtA-like barrel-sandwich hybrid" evidence="2">
    <location>
        <begin position="44"/>
        <end position="162"/>
    </location>
</feature>
<organism evidence="4 5">
    <name type="scientific">Microbulbifer salipaludis</name>
    <dbReference type="NCBI Taxonomy" id="187980"/>
    <lineage>
        <taxon>Bacteria</taxon>
        <taxon>Pseudomonadati</taxon>
        <taxon>Pseudomonadota</taxon>
        <taxon>Gammaproteobacteria</taxon>
        <taxon>Cellvibrionales</taxon>
        <taxon>Microbulbiferaceae</taxon>
        <taxon>Microbulbifer</taxon>
    </lineage>
</organism>
<keyword evidence="5" id="KW-1185">Reference proteome</keyword>